<evidence type="ECO:0000313" key="3">
    <source>
        <dbReference type="EMBL" id="TRY64694.1"/>
    </source>
</evidence>
<feature type="compositionally biased region" description="Basic and acidic residues" evidence="1">
    <location>
        <begin position="113"/>
        <end position="128"/>
    </location>
</feature>
<protein>
    <submittedName>
        <fullName evidence="3">Uncharacterized protein</fullName>
    </submittedName>
</protein>
<reference evidence="3 4" key="1">
    <citation type="journal article" date="2019" name="Sci. Data">
        <title>Hybrid genome assembly and annotation of Danionella translucida.</title>
        <authorList>
            <person name="Kadobianskyi M."/>
            <person name="Schulze L."/>
            <person name="Schuelke M."/>
            <person name="Judkewitz B."/>
        </authorList>
    </citation>
    <scope>NUCLEOTIDE SEQUENCE [LARGE SCALE GENOMIC DNA]</scope>
    <source>
        <strain evidence="3 4">Bolton</strain>
    </source>
</reference>
<evidence type="ECO:0000313" key="4">
    <source>
        <dbReference type="Proteomes" id="UP000316079"/>
    </source>
</evidence>
<keyword evidence="4" id="KW-1185">Reference proteome</keyword>
<evidence type="ECO:0000256" key="1">
    <source>
        <dbReference type="SAM" id="MobiDB-lite"/>
    </source>
</evidence>
<feature type="signal peptide" evidence="2">
    <location>
        <begin position="1"/>
        <end position="19"/>
    </location>
</feature>
<feature type="region of interest" description="Disordered" evidence="1">
    <location>
        <begin position="45"/>
        <end position="73"/>
    </location>
</feature>
<keyword evidence="2" id="KW-0732">Signal</keyword>
<dbReference type="Proteomes" id="UP000316079">
    <property type="component" value="Unassembled WGS sequence"/>
</dbReference>
<sequence length="144" mass="16427">MYVLCTFVLLSLQNLFRWARVPEVSDLKAIESPVDRQSHVAKLGRKKRNKSLFPGRSGFQVSSRGKRQDFKKCLEGSRRANNRRLVFLENVQERRKRGQASNAKGGGYCGIAGERERERERVSEGEELLRHKEKARGAAELVAV</sequence>
<dbReference type="AlphaFoldDB" id="A0A553NGW4"/>
<gene>
    <name evidence="3" type="ORF">DNTS_006398</name>
</gene>
<evidence type="ECO:0000256" key="2">
    <source>
        <dbReference type="SAM" id="SignalP"/>
    </source>
</evidence>
<organism evidence="3 4">
    <name type="scientific">Danionella cerebrum</name>
    <dbReference type="NCBI Taxonomy" id="2873325"/>
    <lineage>
        <taxon>Eukaryota</taxon>
        <taxon>Metazoa</taxon>
        <taxon>Chordata</taxon>
        <taxon>Craniata</taxon>
        <taxon>Vertebrata</taxon>
        <taxon>Euteleostomi</taxon>
        <taxon>Actinopterygii</taxon>
        <taxon>Neopterygii</taxon>
        <taxon>Teleostei</taxon>
        <taxon>Ostariophysi</taxon>
        <taxon>Cypriniformes</taxon>
        <taxon>Danionidae</taxon>
        <taxon>Danioninae</taxon>
        <taxon>Danionella</taxon>
    </lineage>
</organism>
<dbReference type="EMBL" id="SRMA01026977">
    <property type="protein sequence ID" value="TRY64694.1"/>
    <property type="molecule type" value="Genomic_DNA"/>
</dbReference>
<feature type="chain" id="PRO_5021929187" evidence="2">
    <location>
        <begin position="20"/>
        <end position="144"/>
    </location>
</feature>
<feature type="region of interest" description="Disordered" evidence="1">
    <location>
        <begin position="96"/>
        <end position="128"/>
    </location>
</feature>
<name>A0A553NGW4_9TELE</name>
<proteinExistence type="predicted"/>
<accession>A0A553NGW4</accession>
<comment type="caution">
    <text evidence="3">The sequence shown here is derived from an EMBL/GenBank/DDBJ whole genome shotgun (WGS) entry which is preliminary data.</text>
</comment>